<evidence type="ECO:0000313" key="10">
    <source>
        <dbReference type="EMBL" id="RLJ64835.1"/>
    </source>
</evidence>
<name>A0A497XE87_9PROT</name>
<dbReference type="InterPro" id="IPR013766">
    <property type="entry name" value="Thioredoxin_domain"/>
</dbReference>
<keyword evidence="7" id="KW-0676">Redox-active center</keyword>
<dbReference type="Proteomes" id="UP000268908">
    <property type="component" value="Unassembled WGS sequence"/>
</dbReference>
<dbReference type="RefSeq" id="WP_165904807.1">
    <property type="nucleotide sequence ID" value="NZ_BHVV01000006.1"/>
</dbReference>
<reference evidence="10 11" key="1">
    <citation type="submission" date="2018-10" db="EMBL/GenBank/DDBJ databases">
        <title>Genomic Encyclopedia of Type Strains, Phase IV (KMG-IV): sequencing the most valuable type-strain genomes for metagenomic binning, comparative biology and taxonomic classification.</title>
        <authorList>
            <person name="Goeker M."/>
        </authorList>
    </citation>
    <scope>NUCLEOTIDE SEQUENCE [LARGE SCALE GENOMIC DNA]</scope>
    <source>
        <strain evidence="10 11">DSM 26916</strain>
    </source>
</reference>
<dbReference type="Gene3D" id="3.40.30.10">
    <property type="entry name" value="Glutaredoxin"/>
    <property type="match status" value="1"/>
</dbReference>
<keyword evidence="5" id="KW-0574">Periplasm</keyword>
<evidence type="ECO:0000256" key="7">
    <source>
        <dbReference type="ARBA" id="ARBA00023284"/>
    </source>
</evidence>
<dbReference type="InterPro" id="IPR001853">
    <property type="entry name" value="DSBA-like_thioredoxin_dom"/>
</dbReference>
<dbReference type="PROSITE" id="PS51352">
    <property type="entry name" value="THIOREDOXIN_2"/>
    <property type="match status" value="1"/>
</dbReference>
<dbReference type="SUPFAM" id="SSF52833">
    <property type="entry name" value="Thioredoxin-like"/>
    <property type="match status" value="1"/>
</dbReference>
<dbReference type="EMBL" id="RCCI01000005">
    <property type="protein sequence ID" value="RLJ64835.1"/>
    <property type="molecule type" value="Genomic_DNA"/>
</dbReference>
<keyword evidence="6" id="KW-1015">Disulfide bond</keyword>
<protein>
    <recommendedName>
        <fullName evidence="3">Thiol:disulfide interchange protein DsbA</fullName>
    </recommendedName>
</protein>
<evidence type="ECO:0000256" key="5">
    <source>
        <dbReference type="ARBA" id="ARBA00022764"/>
    </source>
</evidence>
<organism evidence="10 11">
    <name type="scientific">Sulfurisoma sediminicola</name>
    <dbReference type="NCBI Taxonomy" id="1381557"/>
    <lineage>
        <taxon>Bacteria</taxon>
        <taxon>Pseudomonadati</taxon>
        <taxon>Pseudomonadota</taxon>
        <taxon>Betaproteobacteria</taxon>
        <taxon>Nitrosomonadales</taxon>
        <taxon>Sterolibacteriaceae</taxon>
        <taxon>Sulfurisoma</taxon>
    </lineage>
</organism>
<evidence type="ECO:0000256" key="6">
    <source>
        <dbReference type="ARBA" id="ARBA00023157"/>
    </source>
</evidence>
<dbReference type="GO" id="GO:0042597">
    <property type="term" value="C:periplasmic space"/>
    <property type="evidence" value="ECO:0007669"/>
    <property type="project" value="UniProtKB-SubCell"/>
</dbReference>
<dbReference type="InterPro" id="IPR023205">
    <property type="entry name" value="DsbA/DsbL"/>
</dbReference>
<gene>
    <name evidence="10" type="ORF">DFR35_1483</name>
</gene>
<comment type="caution">
    <text evidence="10">The sequence shown here is derived from an EMBL/GenBank/DDBJ whole genome shotgun (WGS) entry which is preliminary data.</text>
</comment>
<comment type="similarity">
    <text evidence="2">Belongs to the thioredoxin family. DsbA subfamily.</text>
</comment>
<dbReference type="InterPro" id="IPR036249">
    <property type="entry name" value="Thioredoxin-like_sf"/>
</dbReference>
<evidence type="ECO:0000256" key="4">
    <source>
        <dbReference type="ARBA" id="ARBA00022729"/>
    </source>
</evidence>
<evidence type="ECO:0000256" key="1">
    <source>
        <dbReference type="ARBA" id="ARBA00004418"/>
    </source>
</evidence>
<comment type="subcellular location">
    <subcellularLocation>
        <location evidence="1">Periplasm</location>
    </subcellularLocation>
</comment>
<dbReference type="PANTHER" id="PTHR35891">
    <property type="entry name" value="THIOL:DISULFIDE INTERCHANGE PROTEIN DSBA"/>
    <property type="match status" value="1"/>
</dbReference>
<sequence>MVARNPGVAAELERLAGVGARWLLLLLWCLVLPASAAPKAPEEGLDYDVVEPSAKRGGPGADGRVEVAEFFWYQCPHCNALTALIEPWAQRQRERVRFVRLPLALNSAYAAQDRLYFALEELGLVERLHATVFQAIHEDGVKLKTVGQMAEFLRDEGVPRARFEKAMRSPRVRAGVARARDLASHYLIAEVPTLLVDGRYLTSAGHVGGSQADAIAVVEWLVRRVEEERRAGRR</sequence>
<dbReference type="Pfam" id="PF01323">
    <property type="entry name" value="DSBA"/>
    <property type="match status" value="1"/>
</dbReference>
<feature type="disulfide bond" description="Redox-active" evidence="8">
    <location>
        <begin position="75"/>
        <end position="78"/>
    </location>
</feature>
<dbReference type="CDD" id="cd03019">
    <property type="entry name" value="DsbA_DsbA"/>
    <property type="match status" value="1"/>
</dbReference>
<evidence type="ECO:0000313" key="11">
    <source>
        <dbReference type="Proteomes" id="UP000268908"/>
    </source>
</evidence>
<dbReference type="PANTHER" id="PTHR35891:SF2">
    <property type="entry name" value="THIOL:DISULFIDE INTERCHANGE PROTEIN DSBA"/>
    <property type="match status" value="1"/>
</dbReference>
<accession>A0A497XE87</accession>
<dbReference type="AlphaFoldDB" id="A0A497XE87"/>
<keyword evidence="11" id="KW-1185">Reference proteome</keyword>
<feature type="domain" description="Thioredoxin" evidence="9">
    <location>
        <begin position="31"/>
        <end position="181"/>
    </location>
</feature>
<dbReference type="InterPro" id="IPR050824">
    <property type="entry name" value="Thiol_disulfide_DsbA"/>
</dbReference>
<evidence type="ECO:0000256" key="2">
    <source>
        <dbReference type="ARBA" id="ARBA00005791"/>
    </source>
</evidence>
<proteinExistence type="inferred from homology"/>
<evidence type="ECO:0000256" key="8">
    <source>
        <dbReference type="PIRSR" id="PIRSR001488-1"/>
    </source>
</evidence>
<dbReference type="GO" id="GO:0016491">
    <property type="term" value="F:oxidoreductase activity"/>
    <property type="evidence" value="ECO:0007669"/>
    <property type="project" value="InterPro"/>
</dbReference>
<dbReference type="PIRSF" id="PIRSF001488">
    <property type="entry name" value="Tdi_protein"/>
    <property type="match status" value="1"/>
</dbReference>
<evidence type="ECO:0000259" key="9">
    <source>
        <dbReference type="PROSITE" id="PS51352"/>
    </source>
</evidence>
<keyword evidence="4" id="KW-0732">Signal</keyword>
<evidence type="ECO:0000256" key="3">
    <source>
        <dbReference type="ARBA" id="ARBA00013831"/>
    </source>
</evidence>